<accession>A0A377J399</accession>
<dbReference type="GO" id="GO:0009231">
    <property type="term" value="P:riboflavin biosynthetic process"/>
    <property type="evidence" value="ECO:0007669"/>
    <property type="project" value="UniProtKB-KW"/>
</dbReference>
<feature type="domain" description="Lumazine-binding" evidence="11">
    <location>
        <begin position="1"/>
        <end position="87"/>
    </location>
</feature>
<dbReference type="Proteomes" id="UP000254841">
    <property type="component" value="Unassembled WGS sequence"/>
</dbReference>
<dbReference type="Gene3D" id="2.40.30.20">
    <property type="match status" value="2"/>
</dbReference>
<dbReference type="PANTHER" id="PTHR21098">
    <property type="entry name" value="RIBOFLAVIN SYNTHASE ALPHA CHAIN"/>
    <property type="match status" value="1"/>
</dbReference>
<dbReference type="SUPFAM" id="SSF63380">
    <property type="entry name" value="Riboflavin synthase domain-like"/>
    <property type="match status" value="2"/>
</dbReference>
<dbReference type="InterPro" id="IPR001783">
    <property type="entry name" value="Lumazine-bd"/>
</dbReference>
<evidence type="ECO:0000313" key="13">
    <source>
        <dbReference type="Proteomes" id="UP000254841"/>
    </source>
</evidence>
<keyword evidence="8" id="KW-0677">Repeat</keyword>
<gene>
    <name evidence="12" type="primary">ribE</name>
    <name evidence="12" type="ORF">NCTC12410_00801</name>
</gene>
<evidence type="ECO:0000256" key="10">
    <source>
        <dbReference type="PROSITE-ProRule" id="PRU00524"/>
    </source>
</evidence>
<dbReference type="InterPro" id="IPR023366">
    <property type="entry name" value="ATP_synth_asu-like_sf"/>
</dbReference>
<evidence type="ECO:0000256" key="5">
    <source>
        <dbReference type="ARBA" id="ARBA00013950"/>
    </source>
</evidence>
<evidence type="ECO:0000256" key="4">
    <source>
        <dbReference type="ARBA" id="ARBA00012827"/>
    </source>
</evidence>
<evidence type="ECO:0000313" key="12">
    <source>
        <dbReference type="EMBL" id="STO96982.1"/>
    </source>
</evidence>
<dbReference type="InterPro" id="IPR017938">
    <property type="entry name" value="Riboflavin_synthase-like_b-brl"/>
</dbReference>
<dbReference type="AlphaFoldDB" id="A0A377J399"/>
<dbReference type="GO" id="GO:0004746">
    <property type="term" value="F:riboflavin synthase activity"/>
    <property type="evidence" value="ECO:0007669"/>
    <property type="project" value="UniProtKB-UniRule"/>
</dbReference>
<dbReference type="NCBIfam" id="TIGR00187">
    <property type="entry name" value="ribE"/>
    <property type="match status" value="1"/>
</dbReference>
<organism evidence="12 13">
    <name type="scientific">Helicobacter canis</name>
    <dbReference type="NCBI Taxonomy" id="29419"/>
    <lineage>
        <taxon>Bacteria</taxon>
        <taxon>Pseudomonadati</taxon>
        <taxon>Campylobacterota</taxon>
        <taxon>Epsilonproteobacteria</taxon>
        <taxon>Campylobacterales</taxon>
        <taxon>Helicobacteraceae</taxon>
        <taxon>Helicobacter</taxon>
    </lineage>
</organism>
<name>A0A377J399_9HELI</name>
<dbReference type="Pfam" id="PF00677">
    <property type="entry name" value="Lum_binding"/>
    <property type="match status" value="2"/>
</dbReference>
<dbReference type="OrthoDB" id="9788537at2"/>
<protein>
    <recommendedName>
        <fullName evidence="5 9">Riboflavin synthase</fullName>
        <ecNumber evidence="4 9">2.5.1.9</ecNumber>
    </recommendedName>
</protein>
<feature type="domain" description="Lumazine-binding" evidence="11">
    <location>
        <begin position="88"/>
        <end position="184"/>
    </location>
</feature>
<dbReference type="EMBL" id="UGHV01000001">
    <property type="protein sequence ID" value="STO96982.1"/>
    <property type="molecule type" value="Genomic_DNA"/>
</dbReference>
<dbReference type="NCBIfam" id="NF006767">
    <property type="entry name" value="PRK09289.1"/>
    <property type="match status" value="1"/>
</dbReference>
<evidence type="ECO:0000256" key="1">
    <source>
        <dbReference type="ARBA" id="ARBA00000968"/>
    </source>
</evidence>
<dbReference type="CDD" id="cd00402">
    <property type="entry name" value="Riboflavin_synthase_like"/>
    <property type="match status" value="1"/>
</dbReference>
<evidence type="ECO:0000256" key="7">
    <source>
        <dbReference type="ARBA" id="ARBA00022679"/>
    </source>
</evidence>
<evidence type="ECO:0000259" key="11">
    <source>
        <dbReference type="PROSITE" id="PS51177"/>
    </source>
</evidence>
<feature type="repeat" description="Lumazine-binding" evidence="10">
    <location>
        <begin position="1"/>
        <end position="87"/>
    </location>
</feature>
<evidence type="ECO:0000256" key="6">
    <source>
        <dbReference type="ARBA" id="ARBA00022619"/>
    </source>
</evidence>
<dbReference type="PANTHER" id="PTHR21098:SF12">
    <property type="entry name" value="RIBOFLAVIN SYNTHASE"/>
    <property type="match status" value="1"/>
</dbReference>
<comment type="pathway">
    <text evidence="3">Cofactor biosynthesis; riboflavin biosynthesis; riboflavin from 2-hydroxy-3-oxobutyl phosphate and 5-amino-6-(D-ribitylamino)uracil: step 2/2.</text>
</comment>
<dbReference type="EC" id="2.5.1.9" evidence="4 9"/>
<dbReference type="InterPro" id="IPR026017">
    <property type="entry name" value="Lumazine-bd_dom"/>
</dbReference>
<feature type="repeat" description="Lumazine-binding" evidence="10">
    <location>
        <begin position="88"/>
        <end position="184"/>
    </location>
</feature>
<evidence type="ECO:0000256" key="8">
    <source>
        <dbReference type="ARBA" id="ARBA00022737"/>
    </source>
</evidence>
<keyword evidence="7 12" id="KW-0808">Transferase</keyword>
<evidence type="ECO:0000256" key="9">
    <source>
        <dbReference type="NCBIfam" id="TIGR00187"/>
    </source>
</evidence>
<dbReference type="PIRSF" id="PIRSF000498">
    <property type="entry name" value="Riboflavin_syn_A"/>
    <property type="match status" value="1"/>
</dbReference>
<comment type="catalytic activity">
    <reaction evidence="1">
        <text>2 6,7-dimethyl-8-(1-D-ribityl)lumazine + H(+) = 5-amino-6-(D-ribitylamino)uracil + riboflavin</text>
        <dbReference type="Rhea" id="RHEA:20772"/>
        <dbReference type="ChEBI" id="CHEBI:15378"/>
        <dbReference type="ChEBI" id="CHEBI:15934"/>
        <dbReference type="ChEBI" id="CHEBI:57986"/>
        <dbReference type="ChEBI" id="CHEBI:58201"/>
        <dbReference type="EC" id="2.5.1.9"/>
    </reaction>
</comment>
<dbReference type="RefSeq" id="WP_115011267.1">
    <property type="nucleotide sequence ID" value="NZ_UGHV01000001.1"/>
</dbReference>
<comment type="function">
    <text evidence="2">Catalyzes the dismutation of two molecules of 6,7-dimethyl-8-ribityllumazine, resulting in the formation of riboflavin and 5-amino-6-(D-ribitylamino)uracil.</text>
</comment>
<keyword evidence="6" id="KW-0686">Riboflavin biosynthesis</keyword>
<evidence type="ECO:0000256" key="2">
    <source>
        <dbReference type="ARBA" id="ARBA00002803"/>
    </source>
</evidence>
<evidence type="ECO:0000256" key="3">
    <source>
        <dbReference type="ARBA" id="ARBA00004887"/>
    </source>
</evidence>
<proteinExistence type="predicted"/>
<sequence length="219" mass="23958">MFSGLVREIAKVRALENNILRLESTYTPQIGDSIAVNGMCLTVIALHSDGFSLEISKHSAQSVAMENYTKCVHIEPALRADSRLDGHFVQGHIDSIGTITAINPHANQTLFTIAADEPTLQLAIPQGSITIDGISLTISSVQRDSFTLTLIPHTMQNTLFASYRVGRRVNIETDVLVRSVAHILAKMSNAESMRAFAANALNTKPKPSWSELDDIALRY</sequence>
<reference evidence="12 13" key="1">
    <citation type="submission" date="2018-06" db="EMBL/GenBank/DDBJ databases">
        <authorList>
            <consortium name="Pathogen Informatics"/>
            <person name="Doyle S."/>
        </authorList>
    </citation>
    <scope>NUCLEOTIDE SEQUENCE [LARGE SCALE GENOMIC DNA]</scope>
    <source>
        <strain evidence="12 13">NCTC12410</strain>
    </source>
</reference>
<dbReference type="PROSITE" id="PS51177">
    <property type="entry name" value="LUMAZINE_BIND"/>
    <property type="match status" value="2"/>
</dbReference>